<evidence type="ECO:0000256" key="1">
    <source>
        <dbReference type="SAM" id="MobiDB-lite"/>
    </source>
</evidence>
<feature type="compositionally biased region" description="Polar residues" evidence="1">
    <location>
        <begin position="54"/>
        <end position="66"/>
    </location>
</feature>
<feature type="region of interest" description="Disordered" evidence="1">
    <location>
        <begin position="221"/>
        <end position="249"/>
    </location>
</feature>
<feature type="region of interest" description="Disordered" evidence="1">
    <location>
        <begin position="146"/>
        <end position="209"/>
    </location>
</feature>
<evidence type="ECO:0000313" key="2">
    <source>
        <dbReference type="EMBL" id="CAG7717286.1"/>
    </source>
</evidence>
<proteinExistence type="predicted"/>
<reference evidence="2" key="1">
    <citation type="submission" date="2021-06" db="EMBL/GenBank/DDBJ databases">
        <authorList>
            <person name="Hodson N. C."/>
            <person name="Mongue J. A."/>
            <person name="Jaron S. K."/>
        </authorList>
    </citation>
    <scope>NUCLEOTIDE SEQUENCE</scope>
</reference>
<protein>
    <submittedName>
        <fullName evidence="2">Uncharacterized protein</fullName>
    </submittedName>
</protein>
<dbReference type="EMBL" id="CAJVCH010044489">
    <property type="protein sequence ID" value="CAG7717286.1"/>
    <property type="molecule type" value="Genomic_DNA"/>
</dbReference>
<feature type="compositionally biased region" description="Basic and acidic residues" evidence="1">
    <location>
        <begin position="24"/>
        <end position="34"/>
    </location>
</feature>
<dbReference type="Proteomes" id="UP000708208">
    <property type="component" value="Unassembled WGS sequence"/>
</dbReference>
<feature type="compositionally biased region" description="Basic residues" evidence="1">
    <location>
        <begin position="181"/>
        <end position="196"/>
    </location>
</feature>
<name>A0A8J2NLB2_9HEXA</name>
<organism evidence="2 3">
    <name type="scientific">Allacma fusca</name>
    <dbReference type="NCBI Taxonomy" id="39272"/>
    <lineage>
        <taxon>Eukaryota</taxon>
        <taxon>Metazoa</taxon>
        <taxon>Ecdysozoa</taxon>
        <taxon>Arthropoda</taxon>
        <taxon>Hexapoda</taxon>
        <taxon>Collembola</taxon>
        <taxon>Symphypleona</taxon>
        <taxon>Sminthuridae</taxon>
        <taxon>Allacma</taxon>
    </lineage>
</organism>
<feature type="compositionally biased region" description="Polar residues" evidence="1">
    <location>
        <begin position="159"/>
        <end position="168"/>
    </location>
</feature>
<feature type="region of interest" description="Disordered" evidence="1">
    <location>
        <begin position="1"/>
        <end position="80"/>
    </location>
</feature>
<gene>
    <name evidence="2" type="ORF">AFUS01_LOCUS6750</name>
</gene>
<dbReference type="AlphaFoldDB" id="A0A8J2NLB2"/>
<feature type="compositionally biased region" description="Basic and acidic residues" evidence="1">
    <location>
        <begin position="233"/>
        <end position="246"/>
    </location>
</feature>
<feature type="compositionally biased region" description="Basic and acidic residues" evidence="1">
    <location>
        <begin position="147"/>
        <end position="158"/>
    </location>
</feature>
<comment type="caution">
    <text evidence="2">The sequence shown here is derived from an EMBL/GenBank/DDBJ whole genome shotgun (WGS) entry which is preliminary data.</text>
</comment>
<feature type="non-terminal residue" evidence="2">
    <location>
        <position position="294"/>
    </location>
</feature>
<evidence type="ECO:0000313" key="3">
    <source>
        <dbReference type="Proteomes" id="UP000708208"/>
    </source>
</evidence>
<sequence>MPGQNPGKWSEQRTIGKIAHGNKKLTERKGKEISYPEIWQLSRKPRKQSEPDTAESSSARTGTIKSTVVPACKDEEMTQKDIGSAGESILISAIKHLVSEKGVSHEGMDVDEDELLRDGEEENTGGHNPAVVKQLEEEILQEVQGISKEKRQDVHKGCNDQTLGLNSECTREGQMGETSKGKKGKQLSGCQRRKLAREKTNREAIKTPGNKIETVVTKVEGTAPKVSGQGKKTRLEIQPKPRKESTELEQDPLAVIVMVDGEPEKWIDAEGAQQFRRGLDRELDREYEVNKKAY</sequence>
<keyword evidence="3" id="KW-1185">Reference proteome</keyword>
<accession>A0A8J2NLB2</accession>